<feature type="domain" description="Signal transduction histidine kinase subgroup 3 dimerisation and phosphoacceptor" evidence="12">
    <location>
        <begin position="176"/>
        <end position="241"/>
    </location>
</feature>
<feature type="transmembrane region" description="Helical" evidence="10">
    <location>
        <begin position="71"/>
        <end position="104"/>
    </location>
</feature>
<dbReference type="RefSeq" id="WP_345389368.1">
    <property type="nucleotide sequence ID" value="NZ_BAAAXS010000001.1"/>
</dbReference>
<keyword evidence="10" id="KW-0812">Transmembrane</keyword>
<evidence type="ECO:0000259" key="12">
    <source>
        <dbReference type="Pfam" id="PF07730"/>
    </source>
</evidence>
<dbReference type="EMBL" id="JBHMCF010000064">
    <property type="protein sequence ID" value="MFB9477510.1"/>
    <property type="molecule type" value="Genomic_DNA"/>
</dbReference>
<dbReference type="GO" id="GO:0016301">
    <property type="term" value="F:kinase activity"/>
    <property type="evidence" value="ECO:0007669"/>
    <property type="project" value="UniProtKB-KW"/>
</dbReference>
<feature type="transmembrane region" description="Helical" evidence="10">
    <location>
        <begin position="20"/>
        <end position="37"/>
    </location>
</feature>
<dbReference type="EC" id="2.7.13.3" evidence="2"/>
<comment type="catalytic activity">
    <reaction evidence="1">
        <text>ATP + protein L-histidine = ADP + protein N-phospho-L-histidine.</text>
        <dbReference type="EC" id="2.7.13.3"/>
    </reaction>
</comment>
<evidence type="ECO:0000259" key="11">
    <source>
        <dbReference type="Pfam" id="PF02518"/>
    </source>
</evidence>
<keyword evidence="8" id="KW-0902">Two-component regulatory system</keyword>
<keyword evidence="5" id="KW-0547">Nucleotide-binding</keyword>
<evidence type="ECO:0000256" key="5">
    <source>
        <dbReference type="ARBA" id="ARBA00022741"/>
    </source>
</evidence>
<dbReference type="PANTHER" id="PTHR24421">
    <property type="entry name" value="NITRATE/NITRITE SENSOR PROTEIN NARX-RELATED"/>
    <property type="match status" value="1"/>
</dbReference>
<evidence type="ECO:0000256" key="3">
    <source>
        <dbReference type="ARBA" id="ARBA00022553"/>
    </source>
</evidence>
<proteinExistence type="predicted"/>
<evidence type="ECO:0000256" key="10">
    <source>
        <dbReference type="SAM" id="Phobius"/>
    </source>
</evidence>
<keyword evidence="10" id="KW-1133">Transmembrane helix</keyword>
<dbReference type="Pfam" id="PF23539">
    <property type="entry name" value="DUF7134"/>
    <property type="match status" value="1"/>
</dbReference>
<evidence type="ECO:0000256" key="1">
    <source>
        <dbReference type="ARBA" id="ARBA00000085"/>
    </source>
</evidence>
<feature type="region of interest" description="Disordered" evidence="9">
    <location>
        <begin position="376"/>
        <end position="399"/>
    </location>
</feature>
<evidence type="ECO:0000313" key="15">
    <source>
        <dbReference type="Proteomes" id="UP001589568"/>
    </source>
</evidence>
<evidence type="ECO:0000256" key="6">
    <source>
        <dbReference type="ARBA" id="ARBA00022777"/>
    </source>
</evidence>
<dbReference type="Pfam" id="PF02518">
    <property type="entry name" value="HATPase_c"/>
    <property type="match status" value="1"/>
</dbReference>
<keyword evidence="6 14" id="KW-0418">Kinase</keyword>
<evidence type="ECO:0000256" key="9">
    <source>
        <dbReference type="SAM" id="MobiDB-lite"/>
    </source>
</evidence>
<dbReference type="Pfam" id="PF07730">
    <property type="entry name" value="HisKA_3"/>
    <property type="match status" value="1"/>
</dbReference>
<protein>
    <recommendedName>
        <fullName evidence="2">histidine kinase</fullName>
        <ecNumber evidence="2">2.7.13.3</ecNumber>
    </recommendedName>
</protein>
<gene>
    <name evidence="14" type="ORF">ACFFR3_49125</name>
</gene>
<keyword evidence="3" id="KW-0597">Phosphoprotein</keyword>
<feature type="transmembrane region" description="Helical" evidence="10">
    <location>
        <begin position="116"/>
        <end position="136"/>
    </location>
</feature>
<organism evidence="14 15">
    <name type="scientific">Nonomuraea salmonea</name>
    <dbReference type="NCBI Taxonomy" id="46181"/>
    <lineage>
        <taxon>Bacteria</taxon>
        <taxon>Bacillati</taxon>
        <taxon>Actinomycetota</taxon>
        <taxon>Actinomycetes</taxon>
        <taxon>Streptosporangiales</taxon>
        <taxon>Streptosporangiaceae</taxon>
        <taxon>Nonomuraea</taxon>
    </lineage>
</organism>
<keyword evidence="15" id="KW-1185">Reference proteome</keyword>
<dbReference type="Gene3D" id="3.30.565.10">
    <property type="entry name" value="Histidine kinase-like ATPase, C-terminal domain"/>
    <property type="match status" value="1"/>
</dbReference>
<feature type="domain" description="Histidine kinase/HSP90-like ATPase" evidence="11">
    <location>
        <begin position="287"/>
        <end position="375"/>
    </location>
</feature>
<dbReference type="Proteomes" id="UP001589568">
    <property type="component" value="Unassembled WGS sequence"/>
</dbReference>
<keyword evidence="4" id="KW-0808">Transferase</keyword>
<dbReference type="PANTHER" id="PTHR24421:SF10">
    <property type="entry name" value="NITRATE_NITRITE SENSOR PROTEIN NARQ"/>
    <property type="match status" value="1"/>
</dbReference>
<name>A0ABV5P4K5_9ACTN</name>
<dbReference type="InterPro" id="IPR011712">
    <property type="entry name" value="Sig_transdc_His_kin_sub3_dim/P"/>
</dbReference>
<dbReference type="InterPro" id="IPR055558">
    <property type="entry name" value="DUF7134"/>
</dbReference>
<keyword evidence="10" id="KW-0472">Membrane</keyword>
<evidence type="ECO:0000256" key="4">
    <source>
        <dbReference type="ARBA" id="ARBA00022679"/>
    </source>
</evidence>
<feature type="domain" description="DUF7134" evidence="13">
    <location>
        <begin position="21"/>
        <end position="156"/>
    </location>
</feature>
<dbReference type="InterPro" id="IPR050482">
    <property type="entry name" value="Sensor_HK_TwoCompSys"/>
</dbReference>
<evidence type="ECO:0000259" key="13">
    <source>
        <dbReference type="Pfam" id="PF23539"/>
    </source>
</evidence>
<dbReference type="Gene3D" id="1.20.5.1930">
    <property type="match status" value="1"/>
</dbReference>
<feature type="transmembrane region" description="Helical" evidence="10">
    <location>
        <begin position="49"/>
        <end position="65"/>
    </location>
</feature>
<evidence type="ECO:0000256" key="2">
    <source>
        <dbReference type="ARBA" id="ARBA00012438"/>
    </source>
</evidence>
<dbReference type="InterPro" id="IPR003594">
    <property type="entry name" value="HATPase_dom"/>
</dbReference>
<sequence length="399" mass="42443">MPGFLRSIWSEPRPPDPPCRVWHDWVLVGLLVPAIVLEGLLRDDLQHRPLSMIFALALLPTLLMRRTHPLLALAVPIVLTGLIQLTIGADLSELTASAYVLLLLHAPARWGSGREALAALGLMVLAVLTATVSGVIAPGDVLGAFSAVFAVFALGATFRFLTRARMRELDQVKLLEREQLARDLHDTVAHHVSAMAIRAQAGIATATTDPGAAVDALRVIEAEASRTLAEMRAMVRVLRRDQVAERTPNARLADLEQLAGRSSGTGPVVVLEIDGDLGGVPPSVGAAVYRIAQESVTNARRHARHATRIDVRVTVDDTSVRVKVSDDGDSTAGRPVISSGYGLLGMAERADLLGGTCEAGPNPGRGWTVTAVLPRSGPQAELGRRPAASRTERWAGGQA</sequence>
<dbReference type="InterPro" id="IPR036890">
    <property type="entry name" value="HATPase_C_sf"/>
</dbReference>
<keyword evidence="7" id="KW-0067">ATP-binding</keyword>
<dbReference type="CDD" id="cd16917">
    <property type="entry name" value="HATPase_UhpB-NarQ-NarX-like"/>
    <property type="match status" value="1"/>
</dbReference>
<accession>A0ABV5P4K5</accession>
<evidence type="ECO:0000313" key="14">
    <source>
        <dbReference type="EMBL" id="MFB9477510.1"/>
    </source>
</evidence>
<comment type="caution">
    <text evidence="14">The sequence shown here is derived from an EMBL/GenBank/DDBJ whole genome shotgun (WGS) entry which is preliminary data.</text>
</comment>
<feature type="transmembrane region" description="Helical" evidence="10">
    <location>
        <begin position="142"/>
        <end position="161"/>
    </location>
</feature>
<reference evidence="14 15" key="1">
    <citation type="submission" date="2024-09" db="EMBL/GenBank/DDBJ databases">
        <authorList>
            <person name="Sun Q."/>
            <person name="Mori K."/>
        </authorList>
    </citation>
    <scope>NUCLEOTIDE SEQUENCE [LARGE SCALE GENOMIC DNA]</scope>
    <source>
        <strain evidence="14 15">JCM 3324</strain>
    </source>
</reference>
<evidence type="ECO:0000256" key="8">
    <source>
        <dbReference type="ARBA" id="ARBA00023012"/>
    </source>
</evidence>
<evidence type="ECO:0000256" key="7">
    <source>
        <dbReference type="ARBA" id="ARBA00022840"/>
    </source>
</evidence>
<dbReference type="SUPFAM" id="SSF55874">
    <property type="entry name" value="ATPase domain of HSP90 chaperone/DNA topoisomerase II/histidine kinase"/>
    <property type="match status" value="1"/>
</dbReference>